<name>A0A3S1AWB2_9CYAN</name>
<organism evidence="3 4">
    <name type="scientific">Dulcicalothrix desertica PCC 7102</name>
    <dbReference type="NCBI Taxonomy" id="232991"/>
    <lineage>
        <taxon>Bacteria</taxon>
        <taxon>Bacillati</taxon>
        <taxon>Cyanobacteriota</taxon>
        <taxon>Cyanophyceae</taxon>
        <taxon>Nostocales</taxon>
        <taxon>Calotrichaceae</taxon>
        <taxon>Dulcicalothrix</taxon>
    </lineage>
</organism>
<dbReference type="Proteomes" id="UP000271624">
    <property type="component" value="Unassembled WGS sequence"/>
</dbReference>
<reference evidence="3" key="2">
    <citation type="journal article" date="2019" name="Genome Biol. Evol.">
        <title>Day and night: Metabolic profiles and evolutionary relationships of six axenic non-marine cyanobacteria.</title>
        <authorList>
            <person name="Will S.E."/>
            <person name="Henke P."/>
            <person name="Boedeker C."/>
            <person name="Huang S."/>
            <person name="Brinkmann H."/>
            <person name="Rohde M."/>
            <person name="Jarek M."/>
            <person name="Friedl T."/>
            <person name="Seufert S."/>
            <person name="Schumacher M."/>
            <person name="Overmann J."/>
            <person name="Neumann-Schaal M."/>
            <person name="Petersen J."/>
        </authorList>
    </citation>
    <scope>NUCLEOTIDE SEQUENCE [LARGE SCALE GENOMIC DNA]</scope>
    <source>
        <strain evidence="3">PCC 7102</strain>
    </source>
</reference>
<evidence type="ECO:0000313" key="4">
    <source>
        <dbReference type="Proteomes" id="UP000271624"/>
    </source>
</evidence>
<evidence type="ECO:0000259" key="2">
    <source>
        <dbReference type="Pfam" id="PF00534"/>
    </source>
</evidence>
<dbReference type="GO" id="GO:0009103">
    <property type="term" value="P:lipopolysaccharide biosynthetic process"/>
    <property type="evidence" value="ECO:0007669"/>
    <property type="project" value="TreeGrafter"/>
</dbReference>
<evidence type="ECO:0000313" key="3">
    <source>
        <dbReference type="EMBL" id="RUT10290.1"/>
    </source>
</evidence>
<dbReference type="EMBL" id="RSCL01000001">
    <property type="protein sequence ID" value="RUT10290.1"/>
    <property type="molecule type" value="Genomic_DNA"/>
</dbReference>
<comment type="caution">
    <text evidence="3">The sequence shown here is derived from an EMBL/GenBank/DDBJ whole genome shotgun (WGS) entry which is preliminary data.</text>
</comment>
<dbReference type="InterPro" id="IPR001296">
    <property type="entry name" value="Glyco_trans_1"/>
</dbReference>
<dbReference type="AlphaFoldDB" id="A0A3S1AWB2"/>
<keyword evidence="1" id="KW-0808">Transferase</keyword>
<gene>
    <name evidence="3" type="ORF">DSM106972_007850</name>
</gene>
<dbReference type="PANTHER" id="PTHR46401:SF2">
    <property type="entry name" value="GLYCOSYLTRANSFERASE WBBK-RELATED"/>
    <property type="match status" value="1"/>
</dbReference>
<dbReference type="PANTHER" id="PTHR46401">
    <property type="entry name" value="GLYCOSYLTRANSFERASE WBBK-RELATED"/>
    <property type="match status" value="1"/>
</dbReference>
<dbReference type="Gene3D" id="3.40.50.2000">
    <property type="entry name" value="Glycogen Phosphorylase B"/>
    <property type="match status" value="1"/>
</dbReference>
<reference evidence="3" key="1">
    <citation type="submission" date="2018-12" db="EMBL/GenBank/DDBJ databases">
        <authorList>
            <person name="Will S."/>
            <person name="Neumann-Schaal M."/>
            <person name="Henke P."/>
        </authorList>
    </citation>
    <scope>NUCLEOTIDE SEQUENCE</scope>
    <source>
        <strain evidence="3">PCC 7102</strain>
    </source>
</reference>
<sequence length="404" mass="46719">MSSKNQNKYLFYTGELSLKPDTAHEIHDVLCANAAANLGYSSVLAYHNKKANPLNLSWLFNPFKLQKPDAKFVAFYNTQEHLKVAPLPMPYPIDRVPGKLTNSSTIATKYYFPFHLRRHTKLVHTRDWNFVKASVKNQIPVIFEKHHFQTIPFEPEIINSRYFQIAITQSEPVRQSLIEQGMPPEKVAWVYNGFEQSFLERQPELAQNWRQELLQDGRQILVVYSGALYKFKGIDLLIEVAEQMPHIQFVVTGGKDAQVETYRQIAKEKNISNISFLGWVMPRERLVSLFQGADLLLHPHLSGKEADYTNPVKFFQYMASGTPIVTTEILPLMPFKDSPLIACWCEPDNPHKFADAIKYALDKYPRQTEGYIDSINYAQQFSWESRILNILNYVEESMRPQVIN</sequence>
<feature type="domain" description="Glycosyl transferase family 1" evidence="2">
    <location>
        <begin position="207"/>
        <end position="365"/>
    </location>
</feature>
<dbReference type="OrthoDB" id="9816564at2"/>
<dbReference type="GO" id="GO:0016757">
    <property type="term" value="F:glycosyltransferase activity"/>
    <property type="evidence" value="ECO:0007669"/>
    <property type="project" value="InterPro"/>
</dbReference>
<protein>
    <recommendedName>
        <fullName evidence="2">Glycosyl transferase family 1 domain-containing protein</fullName>
    </recommendedName>
</protein>
<accession>A0A3S1AWB2</accession>
<dbReference type="SUPFAM" id="SSF53756">
    <property type="entry name" value="UDP-Glycosyltransferase/glycogen phosphorylase"/>
    <property type="match status" value="1"/>
</dbReference>
<keyword evidence="4" id="KW-1185">Reference proteome</keyword>
<evidence type="ECO:0000256" key="1">
    <source>
        <dbReference type="ARBA" id="ARBA00022679"/>
    </source>
</evidence>
<proteinExistence type="predicted"/>
<dbReference type="RefSeq" id="WP_127078998.1">
    <property type="nucleotide sequence ID" value="NZ_RSCL01000001.1"/>
</dbReference>
<dbReference type="Pfam" id="PF00534">
    <property type="entry name" value="Glycos_transf_1"/>
    <property type="match status" value="1"/>
</dbReference>